<reference evidence="1" key="1">
    <citation type="submission" date="2020-06" db="EMBL/GenBank/DDBJ databases">
        <authorList>
            <person name="Li T."/>
            <person name="Hu X."/>
            <person name="Zhang T."/>
            <person name="Song X."/>
            <person name="Zhang H."/>
            <person name="Dai N."/>
            <person name="Sheng W."/>
            <person name="Hou X."/>
            <person name="Wei L."/>
        </authorList>
    </citation>
    <scope>NUCLEOTIDE SEQUENCE</scope>
    <source>
        <strain evidence="1">3651</strain>
        <tissue evidence="1">Leaf</tissue>
    </source>
</reference>
<keyword evidence="2" id="KW-1185">Reference proteome</keyword>
<dbReference type="AlphaFoldDB" id="A0AAE1Y3M4"/>
<proteinExistence type="predicted"/>
<reference evidence="1" key="2">
    <citation type="journal article" date="2024" name="Plant">
        <title>Genomic evolution and insights into agronomic trait innovations of Sesamum species.</title>
        <authorList>
            <person name="Miao H."/>
            <person name="Wang L."/>
            <person name="Qu L."/>
            <person name="Liu H."/>
            <person name="Sun Y."/>
            <person name="Le M."/>
            <person name="Wang Q."/>
            <person name="Wei S."/>
            <person name="Zheng Y."/>
            <person name="Lin W."/>
            <person name="Duan Y."/>
            <person name="Cao H."/>
            <person name="Xiong S."/>
            <person name="Wang X."/>
            <person name="Wei L."/>
            <person name="Li C."/>
            <person name="Ma Q."/>
            <person name="Ju M."/>
            <person name="Zhao R."/>
            <person name="Li G."/>
            <person name="Mu C."/>
            <person name="Tian Q."/>
            <person name="Mei H."/>
            <person name="Zhang T."/>
            <person name="Gao T."/>
            <person name="Zhang H."/>
        </authorList>
    </citation>
    <scope>NUCLEOTIDE SEQUENCE</scope>
    <source>
        <strain evidence="1">3651</strain>
    </source>
</reference>
<dbReference type="EMBL" id="JACGWO010000007">
    <property type="protein sequence ID" value="KAK4423030.1"/>
    <property type="molecule type" value="Genomic_DNA"/>
</dbReference>
<evidence type="ECO:0000313" key="2">
    <source>
        <dbReference type="Proteomes" id="UP001293254"/>
    </source>
</evidence>
<comment type="caution">
    <text evidence="1">The sequence shown here is derived from an EMBL/GenBank/DDBJ whole genome shotgun (WGS) entry which is preliminary data.</text>
</comment>
<dbReference type="Proteomes" id="UP001293254">
    <property type="component" value="Unassembled WGS sequence"/>
</dbReference>
<accession>A0AAE1Y3M4</accession>
<sequence>MANFFWHSGTEPKMHWLVWWKLYQRREEGGLGFRRLWENNDALLAKQVWCLVTQPESLLHRILRQRYFRDSNLCAACMGNSVSLTWWSLTQVRDLVAAGIRCLIWRIRSPPKVLVFAWGCGRNVLPTLVNLGRRRLLVAVERWGCGTRVEETPMY</sequence>
<protein>
    <recommendedName>
        <fullName evidence="3">Reverse transcriptase zinc-binding domain-containing protein</fullName>
    </recommendedName>
</protein>
<organism evidence="1 2">
    <name type="scientific">Sesamum alatum</name>
    <dbReference type="NCBI Taxonomy" id="300844"/>
    <lineage>
        <taxon>Eukaryota</taxon>
        <taxon>Viridiplantae</taxon>
        <taxon>Streptophyta</taxon>
        <taxon>Embryophyta</taxon>
        <taxon>Tracheophyta</taxon>
        <taxon>Spermatophyta</taxon>
        <taxon>Magnoliopsida</taxon>
        <taxon>eudicotyledons</taxon>
        <taxon>Gunneridae</taxon>
        <taxon>Pentapetalae</taxon>
        <taxon>asterids</taxon>
        <taxon>lamiids</taxon>
        <taxon>Lamiales</taxon>
        <taxon>Pedaliaceae</taxon>
        <taxon>Sesamum</taxon>
    </lineage>
</organism>
<name>A0AAE1Y3M4_9LAMI</name>
<evidence type="ECO:0008006" key="3">
    <source>
        <dbReference type="Google" id="ProtNLM"/>
    </source>
</evidence>
<gene>
    <name evidence="1" type="ORF">Salat_1885600</name>
</gene>
<evidence type="ECO:0000313" key="1">
    <source>
        <dbReference type="EMBL" id="KAK4423030.1"/>
    </source>
</evidence>